<feature type="chain" id="PRO_5022711990" description="Secreted protein" evidence="2">
    <location>
        <begin position="20"/>
        <end position="221"/>
    </location>
</feature>
<evidence type="ECO:0000256" key="2">
    <source>
        <dbReference type="SAM" id="SignalP"/>
    </source>
</evidence>
<feature type="signal peptide" evidence="2">
    <location>
        <begin position="1"/>
        <end position="19"/>
    </location>
</feature>
<dbReference type="Proteomes" id="UP000321412">
    <property type="component" value="Unassembled WGS sequence"/>
</dbReference>
<dbReference type="PROSITE" id="PS51257">
    <property type="entry name" value="PROKAR_LIPOPROTEIN"/>
    <property type="match status" value="1"/>
</dbReference>
<evidence type="ECO:0000313" key="3">
    <source>
        <dbReference type="EMBL" id="TXD37272.1"/>
    </source>
</evidence>
<gene>
    <name evidence="3" type="ORF">FRC98_11110</name>
</gene>
<reference evidence="3 4" key="1">
    <citation type="submission" date="2019-08" db="EMBL/GenBank/DDBJ databases">
        <title>Bradymonadales sp. TMQ4.</title>
        <authorList>
            <person name="Liang Q."/>
        </authorList>
    </citation>
    <scope>NUCLEOTIDE SEQUENCE [LARGE SCALE GENOMIC DNA]</scope>
    <source>
        <strain evidence="3 4">TMQ4</strain>
    </source>
</reference>
<keyword evidence="4" id="KW-1185">Reference proteome</keyword>
<feature type="region of interest" description="Disordered" evidence="1">
    <location>
        <begin position="194"/>
        <end position="221"/>
    </location>
</feature>
<evidence type="ECO:0008006" key="5">
    <source>
        <dbReference type="Google" id="ProtNLM"/>
    </source>
</evidence>
<dbReference type="EMBL" id="VOSM01000004">
    <property type="protein sequence ID" value="TXD37272.1"/>
    <property type="molecule type" value="Genomic_DNA"/>
</dbReference>
<evidence type="ECO:0000313" key="4">
    <source>
        <dbReference type="Proteomes" id="UP000321412"/>
    </source>
</evidence>
<evidence type="ECO:0000256" key="1">
    <source>
        <dbReference type="SAM" id="MobiDB-lite"/>
    </source>
</evidence>
<comment type="caution">
    <text evidence="3">The sequence shown here is derived from an EMBL/GenBank/DDBJ whole genome shotgun (WGS) entry which is preliminary data.</text>
</comment>
<organism evidence="3 4">
    <name type="scientific">Lujinxingia vulgaris</name>
    <dbReference type="NCBI Taxonomy" id="2600176"/>
    <lineage>
        <taxon>Bacteria</taxon>
        <taxon>Deltaproteobacteria</taxon>
        <taxon>Bradymonadales</taxon>
        <taxon>Lujinxingiaceae</taxon>
        <taxon>Lujinxingia</taxon>
    </lineage>
</organism>
<accession>A0A5C6XJ41</accession>
<name>A0A5C6XJ41_9DELT</name>
<keyword evidence="2" id="KW-0732">Signal</keyword>
<proteinExistence type="predicted"/>
<dbReference type="AlphaFoldDB" id="A0A5C6XJ41"/>
<dbReference type="OrthoDB" id="9831070at2"/>
<sequence length="221" mass="23151">MSHRTLATLCLIVTFALTAACGSSERRASATGYDGPTQIEGEDPDRGGASGFASALAQLMGTEARNDNSVHTLACECAFEAEGYNSVEQCLEDNIDELVFEDALTECFAQAMTDLPTPPASLQRVINDALVASNTFDTCIAAIDTSSCPDDLETIGAAIETCEADRDTALEDFEPAEGDQDWIDQFEQAVEEAGCFSFGPGDGGNPTPPSTGGDVTPDGDL</sequence>
<dbReference type="RefSeq" id="WP_146981479.1">
    <property type="nucleotide sequence ID" value="NZ_VOSM01000004.1"/>
</dbReference>
<feature type="region of interest" description="Disordered" evidence="1">
    <location>
        <begin position="27"/>
        <end position="47"/>
    </location>
</feature>
<protein>
    <recommendedName>
        <fullName evidence="5">Secreted protein</fullName>
    </recommendedName>
</protein>